<evidence type="ECO:0000313" key="2">
    <source>
        <dbReference type="Proteomes" id="UP001150238"/>
    </source>
</evidence>
<sequence length="357" mass="40618">MAPFPSQLVNTANISSYFSSFPVRSCELDALPTIQQALNDTIYSCTAPGSKERKKAEYRHTNPAGNLFGLSFALCEADRLGYVGKLIEFLCIVDEHAIDVMEDLPFGEACIEHAILRQALYENYDDDQYGGRAVGKMKSYLRELRMELASLNDPCTPLLLKTLDTSLRDRDSDDSEFQTLAEYIPYRKTNFDYDFVCQLVRWAMNIPPIVQENLLVRSYEHTVGVIVGLTNDYFSWEMERQQPTDRIRNAVPVLMKEHSVSEIQAKSMLKEVIIREESKARELKSEIMNLPEESEQMKRYVTEMELFAAGYSFCLKRVEQTRTQYILGASANAGKWANIIGFSTGSPEVRGNVDDTL</sequence>
<dbReference type="Gene3D" id="1.10.600.10">
    <property type="entry name" value="Farnesyl Diphosphate Synthase"/>
    <property type="match status" value="1"/>
</dbReference>
<evidence type="ECO:0000313" key="1">
    <source>
        <dbReference type="EMBL" id="KAJ4473310.1"/>
    </source>
</evidence>
<reference evidence="1" key="2">
    <citation type="journal article" date="2023" name="Proc. Natl. Acad. Sci. U.S.A.">
        <title>A global phylogenomic analysis of the shiitake genus Lentinula.</title>
        <authorList>
            <person name="Sierra-Patev S."/>
            <person name="Min B."/>
            <person name="Naranjo-Ortiz M."/>
            <person name="Looney B."/>
            <person name="Konkel Z."/>
            <person name="Slot J.C."/>
            <person name="Sakamoto Y."/>
            <person name="Steenwyk J.L."/>
            <person name="Rokas A."/>
            <person name="Carro J."/>
            <person name="Camarero S."/>
            <person name="Ferreira P."/>
            <person name="Molpeceres G."/>
            <person name="Ruiz-Duenas F.J."/>
            <person name="Serrano A."/>
            <person name="Henrissat B."/>
            <person name="Drula E."/>
            <person name="Hughes K.W."/>
            <person name="Mata J.L."/>
            <person name="Ishikawa N.K."/>
            <person name="Vargas-Isla R."/>
            <person name="Ushijima S."/>
            <person name="Smith C.A."/>
            <person name="Donoghue J."/>
            <person name="Ahrendt S."/>
            <person name="Andreopoulos W."/>
            <person name="He G."/>
            <person name="LaButti K."/>
            <person name="Lipzen A."/>
            <person name="Ng V."/>
            <person name="Riley R."/>
            <person name="Sandor L."/>
            <person name="Barry K."/>
            <person name="Martinez A.T."/>
            <person name="Xiao Y."/>
            <person name="Gibbons J.G."/>
            <person name="Terashima K."/>
            <person name="Grigoriev I.V."/>
            <person name="Hibbett D."/>
        </authorList>
    </citation>
    <scope>NUCLEOTIDE SEQUENCE</scope>
    <source>
        <strain evidence="1">Sp2 HRB7682 ss15</strain>
    </source>
</reference>
<proteinExistence type="predicted"/>
<dbReference type="AlphaFoldDB" id="A0A9W9A3S5"/>
<dbReference type="Proteomes" id="UP001150238">
    <property type="component" value="Unassembled WGS sequence"/>
</dbReference>
<organism evidence="1 2">
    <name type="scientific">Lentinula lateritia</name>
    <dbReference type="NCBI Taxonomy" id="40482"/>
    <lineage>
        <taxon>Eukaryota</taxon>
        <taxon>Fungi</taxon>
        <taxon>Dikarya</taxon>
        <taxon>Basidiomycota</taxon>
        <taxon>Agaricomycotina</taxon>
        <taxon>Agaricomycetes</taxon>
        <taxon>Agaricomycetidae</taxon>
        <taxon>Agaricales</taxon>
        <taxon>Marasmiineae</taxon>
        <taxon>Omphalotaceae</taxon>
        <taxon>Lentinula</taxon>
    </lineage>
</organism>
<dbReference type="Pfam" id="PF19086">
    <property type="entry name" value="Terpene_syn_C_2"/>
    <property type="match status" value="1"/>
</dbReference>
<accession>A0A9W9A3S5</accession>
<comment type="caution">
    <text evidence="1">The sequence shown here is derived from an EMBL/GenBank/DDBJ whole genome shotgun (WGS) entry which is preliminary data.</text>
</comment>
<reference evidence="1" key="1">
    <citation type="submission" date="2022-08" db="EMBL/GenBank/DDBJ databases">
        <authorList>
            <consortium name="DOE Joint Genome Institute"/>
            <person name="Min B."/>
            <person name="Riley R."/>
            <person name="Sierra-Patev S."/>
            <person name="Naranjo-Ortiz M."/>
            <person name="Looney B."/>
            <person name="Konkel Z."/>
            <person name="Slot J.C."/>
            <person name="Sakamoto Y."/>
            <person name="Steenwyk J.L."/>
            <person name="Rokas A."/>
            <person name="Carro J."/>
            <person name="Camarero S."/>
            <person name="Ferreira P."/>
            <person name="Molpeceres G."/>
            <person name="Ruiz-Duenas F.J."/>
            <person name="Serrano A."/>
            <person name="Henrissat B."/>
            <person name="Drula E."/>
            <person name="Hughes K.W."/>
            <person name="Mata J.L."/>
            <person name="Ishikawa N.K."/>
            <person name="Vargas-Isla R."/>
            <person name="Ushijima S."/>
            <person name="Smith C.A."/>
            <person name="Ahrendt S."/>
            <person name="Andreopoulos W."/>
            <person name="He G."/>
            <person name="Labutti K."/>
            <person name="Lipzen A."/>
            <person name="Ng V."/>
            <person name="Sandor L."/>
            <person name="Barry K."/>
            <person name="Martinez A.T."/>
            <person name="Xiao Y."/>
            <person name="Gibbons J.G."/>
            <person name="Terashima K."/>
            <person name="Hibbett D.S."/>
            <person name="Grigoriev I.V."/>
        </authorList>
    </citation>
    <scope>NUCLEOTIDE SEQUENCE</scope>
    <source>
        <strain evidence="1">Sp2 HRB7682 ss15</strain>
    </source>
</reference>
<dbReference type="InterPro" id="IPR008949">
    <property type="entry name" value="Isoprenoid_synthase_dom_sf"/>
</dbReference>
<dbReference type="SUPFAM" id="SSF48576">
    <property type="entry name" value="Terpenoid synthases"/>
    <property type="match status" value="1"/>
</dbReference>
<protein>
    <submittedName>
        <fullName evidence="1">Isoprenoid synthase domain-containing protein</fullName>
    </submittedName>
</protein>
<name>A0A9W9A3S5_9AGAR</name>
<dbReference type="EMBL" id="JANVFS010000025">
    <property type="protein sequence ID" value="KAJ4473310.1"/>
    <property type="molecule type" value="Genomic_DNA"/>
</dbReference>
<gene>
    <name evidence="1" type="ORF">C8J55DRAFT_490858</name>
</gene>